<reference evidence="1" key="1">
    <citation type="submission" date="2021-02" db="EMBL/GenBank/DDBJ databases">
        <title>Genomic Encyclopedia of Type Strains, Phase IV (KMG-V): Genome sequencing to study the core and pangenomes of soil and plant-associated prokaryotes.</title>
        <authorList>
            <person name="Whitman W."/>
        </authorList>
    </citation>
    <scope>NUCLEOTIDE SEQUENCE</scope>
    <source>
        <strain evidence="1">USDA 406</strain>
    </source>
</reference>
<sequence length="57" mass="6394">MAVLFPEEARDEFFALNAAGKITLDEISSRLVLPKDKIAFVMTTAWPKLLDLLKSID</sequence>
<dbReference type="Proteomes" id="UP000673383">
    <property type="component" value="Unassembled WGS sequence"/>
</dbReference>
<proteinExistence type="predicted"/>
<accession>A0A8I1Y5M0</accession>
<dbReference type="AlphaFoldDB" id="A0A8I1Y5M0"/>
<dbReference type="RefSeq" id="WP_155258786.1">
    <property type="nucleotide sequence ID" value="NZ_CP126003.1"/>
</dbReference>
<comment type="caution">
    <text evidence="1">The sequence shown here is derived from an EMBL/GenBank/DDBJ whole genome shotgun (WGS) entry which is preliminary data.</text>
</comment>
<evidence type="ECO:0000313" key="2">
    <source>
        <dbReference type="Proteomes" id="UP000673383"/>
    </source>
</evidence>
<protein>
    <submittedName>
        <fullName evidence="1">Uncharacterized protein</fullName>
    </submittedName>
</protein>
<gene>
    <name evidence="1" type="ORF">JOH49_003365</name>
</gene>
<evidence type="ECO:0000313" key="1">
    <source>
        <dbReference type="EMBL" id="MBP1293612.1"/>
    </source>
</evidence>
<dbReference type="EMBL" id="JAFICZ010000001">
    <property type="protein sequence ID" value="MBP1293612.1"/>
    <property type="molecule type" value="Genomic_DNA"/>
</dbReference>
<name>A0A8I1Y5M0_BRAEL</name>
<organism evidence="1 2">
    <name type="scientific">Bradyrhizobium elkanii</name>
    <dbReference type="NCBI Taxonomy" id="29448"/>
    <lineage>
        <taxon>Bacteria</taxon>
        <taxon>Pseudomonadati</taxon>
        <taxon>Pseudomonadota</taxon>
        <taxon>Alphaproteobacteria</taxon>
        <taxon>Hyphomicrobiales</taxon>
        <taxon>Nitrobacteraceae</taxon>
        <taxon>Bradyrhizobium</taxon>
    </lineage>
</organism>